<keyword evidence="5" id="KW-0963">Cytoplasm</keyword>
<accession>A0A484I7B8</accession>
<sequence>MTTDTGSEIALASAHRIIKKFGGERVSDSAADELRKIIEVIGENIAKQAVELAKHAHRKTIKPEDITLASKSILKQ</sequence>
<protein>
    <submittedName>
        <fullName evidence="8">DNA-binding protein HMt-1.2</fullName>
    </submittedName>
</protein>
<dbReference type="RefSeq" id="WP_134483030.1">
    <property type="nucleotide sequence ID" value="NZ_LR216287.1"/>
</dbReference>
<dbReference type="AlphaFoldDB" id="A0A484I7B8"/>
<dbReference type="GO" id="GO:0046982">
    <property type="term" value="F:protein heterodimerization activity"/>
    <property type="evidence" value="ECO:0007669"/>
    <property type="project" value="InterPro"/>
</dbReference>
<dbReference type="Proteomes" id="UP000294299">
    <property type="component" value="Chromosome NFRAN"/>
</dbReference>
<evidence type="ECO:0000256" key="6">
    <source>
        <dbReference type="ARBA" id="ARBA00023125"/>
    </source>
</evidence>
<dbReference type="Gene3D" id="1.10.20.10">
    <property type="entry name" value="Histone, subunit A"/>
    <property type="match status" value="1"/>
</dbReference>
<proteinExistence type="inferred from homology"/>
<dbReference type="InterPro" id="IPR050947">
    <property type="entry name" value="Archaeal_histone_HMF"/>
</dbReference>
<dbReference type="KEGG" id="nfn:NFRAN_0739"/>
<evidence type="ECO:0000256" key="3">
    <source>
        <dbReference type="ARBA" id="ARBA00008264"/>
    </source>
</evidence>
<dbReference type="NCBIfam" id="NF043032">
    <property type="entry name" value="archaea_histone"/>
    <property type="match status" value="1"/>
</dbReference>
<feature type="domain" description="Transcription factor CBF/NF-Y/archaeal histone" evidence="7">
    <location>
        <begin position="12"/>
        <end position="69"/>
    </location>
</feature>
<comment type="similarity">
    <text evidence="3">Belongs to the archaeal histone HMF family.</text>
</comment>
<evidence type="ECO:0000313" key="8">
    <source>
        <dbReference type="EMBL" id="VFJ13061.1"/>
    </source>
</evidence>
<dbReference type="InterPro" id="IPR003958">
    <property type="entry name" value="CBFA_NFYB_domain"/>
</dbReference>
<dbReference type="SUPFAM" id="SSF47113">
    <property type="entry name" value="Histone-fold"/>
    <property type="match status" value="1"/>
</dbReference>
<comment type="subcellular location">
    <subcellularLocation>
        <location evidence="1">Chromosome</location>
    </subcellularLocation>
    <subcellularLocation>
        <location evidence="2">Cytoplasm</location>
    </subcellularLocation>
</comment>
<evidence type="ECO:0000313" key="9">
    <source>
        <dbReference type="Proteomes" id="UP000294299"/>
    </source>
</evidence>
<dbReference type="PANTHER" id="PTHR47828">
    <property type="entry name" value="ARCHAEAL HISTONE A"/>
    <property type="match status" value="1"/>
</dbReference>
<name>A0A484I7B8_9ARCH</name>
<organism evidence="8 9">
    <name type="scientific">Candidatus Nitrosocosmicus franklandianus</name>
    <dbReference type="NCBI Taxonomy" id="1798806"/>
    <lineage>
        <taxon>Archaea</taxon>
        <taxon>Nitrososphaerota</taxon>
        <taxon>Nitrososphaeria</taxon>
        <taxon>Nitrososphaerales</taxon>
        <taxon>Nitrososphaeraceae</taxon>
        <taxon>Candidatus Nitrosocosmicus</taxon>
    </lineage>
</organism>
<dbReference type="GO" id="GO:0005694">
    <property type="term" value="C:chromosome"/>
    <property type="evidence" value="ECO:0007669"/>
    <property type="project" value="UniProtKB-SubCell"/>
</dbReference>
<dbReference type="InterPro" id="IPR009072">
    <property type="entry name" value="Histone-fold"/>
</dbReference>
<gene>
    <name evidence="8" type="primary">hmtA</name>
    <name evidence="8" type="ORF">NFRAN_0739</name>
</gene>
<dbReference type="PANTHER" id="PTHR47828:SF1">
    <property type="entry name" value="ARCHAEAL HISTONE A"/>
    <property type="match status" value="1"/>
</dbReference>
<dbReference type="CDD" id="cd22909">
    <property type="entry name" value="HFD_archaea_histone-like"/>
    <property type="match status" value="1"/>
</dbReference>
<evidence type="ECO:0000256" key="5">
    <source>
        <dbReference type="ARBA" id="ARBA00022490"/>
    </source>
</evidence>
<dbReference type="GeneID" id="39420232"/>
<keyword evidence="9" id="KW-1185">Reference proteome</keyword>
<evidence type="ECO:0000256" key="4">
    <source>
        <dbReference type="ARBA" id="ARBA00022454"/>
    </source>
</evidence>
<dbReference type="Pfam" id="PF00808">
    <property type="entry name" value="CBFD_NFYB_HMF"/>
    <property type="match status" value="1"/>
</dbReference>
<dbReference type="OrthoDB" id="7514at2157"/>
<dbReference type="GO" id="GO:0005737">
    <property type="term" value="C:cytoplasm"/>
    <property type="evidence" value="ECO:0007669"/>
    <property type="project" value="UniProtKB-SubCell"/>
</dbReference>
<keyword evidence="6 8" id="KW-0238">DNA-binding</keyword>
<evidence type="ECO:0000256" key="2">
    <source>
        <dbReference type="ARBA" id="ARBA00004496"/>
    </source>
</evidence>
<keyword evidence="4" id="KW-0158">Chromosome</keyword>
<evidence type="ECO:0000256" key="1">
    <source>
        <dbReference type="ARBA" id="ARBA00004286"/>
    </source>
</evidence>
<evidence type="ECO:0000259" key="7">
    <source>
        <dbReference type="Pfam" id="PF00808"/>
    </source>
</evidence>
<dbReference type="InterPro" id="IPR050004">
    <property type="entry name" value="HmfB-like"/>
</dbReference>
<reference evidence="8 9" key="1">
    <citation type="submission" date="2019-02" db="EMBL/GenBank/DDBJ databases">
        <authorList>
            <person name="Lehtovirta-Morley E L."/>
        </authorList>
    </citation>
    <scope>NUCLEOTIDE SEQUENCE [LARGE SCALE GENOMIC DNA]</scope>
    <source>
        <strain evidence="8">NFRAN1</strain>
    </source>
</reference>
<dbReference type="EMBL" id="LR216287">
    <property type="protein sequence ID" value="VFJ13061.1"/>
    <property type="molecule type" value="Genomic_DNA"/>
</dbReference>
<dbReference type="GO" id="GO:0003677">
    <property type="term" value="F:DNA binding"/>
    <property type="evidence" value="ECO:0007669"/>
    <property type="project" value="UniProtKB-KW"/>
</dbReference>